<feature type="region of interest" description="Disordered" evidence="1">
    <location>
        <begin position="380"/>
        <end position="399"/>
    </location>
</feature>
<evidence type="ECO:0000256" key="1">
    <source>
        <dbReference type="SAM" id="MobiDB-lite"/>
    </source>
</evidence>
<dbReference type="AlphaFoldDB" id="A0A5E7BA38"/>
<dbReference type="SUPFAM" id="SSF53335">
    <property type="entry name" value="S-adenosyl-L-methionine-dependent methyltransferases"/>
    <property type="match status" value="1"/>
</dbReference>
<dbReference type="EMBL" id="CABVHQ010000012">
    <property type="protein sequence ID" value="VVN89032.1"/>
    <property type="molecule type" value="Genomic_DNA"/>
</dbReference>
<protein>
    <recommendedName>
        <fullName evidence="4">Spermidine synthase</fullName>
    </recommendedName>
</protein>
<name>A0A5E7BA38_PSEFL</name>
<gene>
    <name evidence="2" type="ORF">PS691_01713</name>
</gene>
<proteinExistence type="predicted"/>
<organism evidence="2 3">
    <name type="scientific">Pseudomonas fluorescens</name>
    <dbReference type="NCBI Taxonomy" id="294"/>
    <lineage>
        <taxon>Bacteria</taxon>
        <taxon>Pseudomonadati</taxon>
        <taxon>Pseudomonadota</taxon>
        <taxon>Gammaproteobacteria</taxon>
        <taxon>Pseudomonadales</taxon>
        <taxon>Pseudomonadaceae</taxon>
        <taxon>Pseudomonas</taxon>
    </lineage>
</organism>
<dbReference type="Proteomes" id="UP000337909">
    <property type="component" value="Unassembled WGS sequence"/>
</dbReference>
<dbReference type="OrthoDB" id="6983180at2"/>
<accession>A0A5E7BA38</accession>
<evidence type="ECO:0000313" key="2">
    <source>
        <dbReference type="EMBL" id="VVN89032.1"/>
    </source>
</evidence>
<dbReference type="RefSeq" id="WP_150641756.1">
    <property type="nucleotide sequence ID" value="NZ_CABVHQ010000012.1"/>
</dbReference>
<evidence type="ECO:0008006" key="4">
    <source>
        <dbReference type="Google" id="ProtNLM"/>
    </source>
</evidence>
<sequence>MPDFKDRPESARHEQIFCGQYYDDMGCTGFLGDPSKDQISVLMLGLSDGVALAPIAASTRVASLLAVDLDETALVRSLDNRNRLAAHIDFDSVVADAAHFLVVTPDRYDVIIIVDLYTQSGYAPIVFDHGFHQLLKSHLNPLGHVVFNGFGVPMNLDPFNGPAPQAWLAHRLNDSWGDIHYLPHRRNATFIIGPPPSTTPRTAPALESLCASDRLFMDIMCLRLRYLTPTVIRHAPLAPPALDFVGIDLEVQKRWTDSLPALSALLPASLKLSKPNDLRVLLDDPHACQALQERLLKDKSSLRTTLALLIAGEVNFSDRDMSWLPDWVVATLESSVEIHPRDWLEGLLPYAYGVIIHRTRGDVSKVEGFRRALARLSPSVSLTPSDNEPTSAYAATRKP</sequence>
<dbReference type="Gene3D" id="3.40.50.150">
    <property type="entry name" value="Vaccinia Virus protein VP39"/>
    <property type="match status" value="1"/>
</dbReference>
<evidence type="ECO:0000313" key="3">
    <source>
        <dbReference type="Proteomes" id="UP000337909"/>
    </source>
</evidence>
<feature type="compositionally biased region" description="Polar residues" evidence="1">
    <location>
        <begin position="380"/>
        <end position="390"/>
    </location>
</feature>
<dbReference type="InterPro" id="IPR029063">
    <property type="entry name" value="SAM-dependent_MTases_sf"/>
</dbReference>
<reference evidence="2 3" key="1">
    <citation type="submission" date="2019-09" db="EMBL/GenBank/DDBJ databases">
        <authorList>
            <person name="Chandra G."/>
            <person name="Truman W A."/>
        </authorList>
    </citation>
    <scope>NUCLEOTIDE SEQUENCE [LARGE SCALE GENOMIC DNA]</scope>
    <source>
        <strain evidence="2">PS691</strain>
    </source>
</reference>